<gene>
    <name evidence="9" type="ORF">ONB1V03_LOCUS11813</name>
</gene>
<dbReference type="SUPFAM" id="SSF52540">
    <property type="entry name" value="P-loop containing nucleoside triphosphate hydrolases"/>
    <property type="match status" value="1"/>
</dbReference>
<sequence length="641" mass="71661">MDIIDNVQFNNSSPMGEYAVIVNNIYFGYREPHKVLNDFSVQIAKGQIFALLGSNGSGKTTLLKLICGRLGPHSGHIYVYGCRPGSKKSEIPGSAVGYMPQELALYDNFTIQQTLTYYAMIYGMSGQALSARTVELSLMLRLPELDKRVDRLSGGQRRLVSLSAALIYSPKLLILDEPTVGVDPLLRHQIWMYLQQLCRENATTVIISTHYMEEAKNAGAVCFIRNGRRVAYGSPEKLLALHLCHTLEEVYYNSCIQSKPDNSVFPNEFVINNHKAKDQVLDGKGVFAWNHMKALVFRDIIDIRTKALGVLLYFLVPVITIFLIHMTFQEPRNIAIAIVNGDSQSASLSTQFIDQLDSQLFVKTYYEANGTAYESVVSGQNVLSIVLDQDFDDSIRQLMVRPLWVTDNQVMDSATIKLYIEMTNPIVTQFAIYYLIRAYQTFAMNYSSFIGHNPGAYSSPINVIDDKALPVLDPNTIFSGYILPGTILIMNQVTTMIFTMAFVFSFYYERLYGTFDRNFVAGVTPLAILTTRSAVGMVYIVIQALFMAGATFYVFGYPCDGRLFDCVLLIVLNGVQYMCFGTTIAIILNSRSACVLLCSGMLWPLESLPPLMQWGLQFIPITSATTTMNLILAKGNMQMAT</sequence>
<evidence type="ECO:0000256" key="3">
    <source>
        <dbReference type="ARBA" id="ARBA00022741"/>
    </source>
</evidence>
<dbReference type="PROSITE" id="PS50893">
    <property type="entry name" value="ABC_TRANSPORTER_2"/>
    <property type="match status" value="1"/>
</dbReference>
<dbReference type="SMART" id="SM00382">
    <property type="entry name" value="AAA"/>
    <property type="match status" value="1"/>
</dbReference>
<evidence type="ECO:0000256" key="4">
    <source>
        <dbReference type="ARBA" id="ARBA00022840"/>
    </source>
</evidence>
<dbReference type="Pfam" id="PF00005">
    <property type="entry name" value="ABC_tran"/>
    <property type="match status" value="1"/>
</dbReference>
<dbReference type="InterPro" id="IPR013525">
    <property type="entry name" value="ABC2_TM"/>
</dbReference>
<dbReference type="GO" id="GO:0016020">
    <property type="term" value="C:membrane"/>
    <property type="evidence" value="ECO:0007669"/>
    <property type="project" value="UniProtKB-SubCell"/>
</dbReference>
<keyword evidence="2 7" id="KW-0812">Transmembrane</keyword>
<keyword evidence="5 7" id="KW-1133">Transmembrane helix</keyword>
<keyword evidence="6 7" id="KW-0472">Membrane</keyword>
<feature type="non-terminal residue" evidence="9">
    <location>
        <position position="1"/>
    </location>
</feature>
<evidence type="ECO:0000313" key="10">
    <source>
        <dbReference type="Proteomes" id="UP000728032"/>
    </source>
</evidence>
<feature type="transmembrane region" description="Helical" evidence="7">
    <location>
        <begin position="534"/>
        <end position="555"/>
    </location>
</feature>
<dbReference type="GO" id="GO:0016887">
    <property type="term" value="F:ATP hydrolysis activity"/>
    <property type="evidence" value="ECO:0007669"/>
    <property type="project" value="InterPro"/>
</dbReference>
<comment type="subcellular location">
    <subcellularLocation>
        <location evidence="1">Membrane</location>
        <topology evidence="1">Multi-pass membrane protein</topology>
    </subcellularLocation>
</comment>
<keyword evidence="3" id="KW-0547">Nucleotide-binding</keyword>
<dbReference type="InterPro" id="IPR003593">
    <property type="entry name" value="AAA+_ATPase"/>
</dbReference>
<dbReference type="OrthoDB" id="6150516at2759"/>
<dbReference type="Pfam" id="PF12698">
    <property type="entry name" value="ABC2_membrane_3"/>
    <property type="match status" value="1"/>
</dbReference>
<accession>A0A7R9M8T5</accession>
<proteinExistence type="predicted"/>
<evidence type="ECO:0000256" key="6">
    <source>
        <dbReference type="ARBA" id="ARBA00023136"/>
    </source>
</evidence>
<evidence type="ECO:0000256" key="7">
    <source>
        <dbReference type="SAM" id="Phobius"/>
    </source>
</evidence>
<reference evidence="9" key="1">
    <citation type="submission" date="2020-11" db="EMBL/GenBank/DDBJ databases">
        <authorList>
            <person name="Tran Van P."/>
        </authorList>
    </citation>
    <scope>NUCLEOTIDE SEQUENCE</scope>
</reference>
<evidence type="ECO:0000256" key="5">
    <source>
        <dbReference type="ARBA" id="ARBA00022989"/>
    </source>
</evidence>
<feature type="domain" description="ABC transporter" evidence="8">
    <location>
        <begin position="20"/>
        <end position="251"/>
    </location>
</feature>
<evidence type="ECO:0000256" key="1">
    <source>
        <dbReference type="ARBA" id="ARBA00004141"/>
    </source>
</evidence>
<dbReference type="EMBL" id="OC923932">
    <property type="protein sequence ID" value="CAD7655168.1"/>
    <property type="molecule type" value="Genomic_DNA"/>
</dbReference>
<organism evidence="9">
    <name type="scientific">Oppiella nova</name>
    <dbReference type="NCBI Taxonomy" id="334625"/>
    <lineage>
        <taxon>Eukaryota</taxon>
        <taxon>Metazoa</taxon>
        <taxon>Ecdysozoa</taxon>
        <taxon>Arthropoda</taxon>
        <taxon>Chelicerata</taxon>
        <taxon>Arachnida</taxon>
        <taxon>Acari</taxon>
        <taxon>Acariformes</taxon>
        <taxon>Sarcoptiformes</taxon>
        <taxon>Oribatida</taxon>
        <taxon>Brachypylina</taxon>
        <taxon>Oppioidea</taxon>
        <taxon>Oppiidae</taxon>
        <taxon>Oppiella</taxon>
    </lineage>
</organism>
<keyword evidence="10" id="KW-1185">Reference proteome</keyword>
<dbReference type="Proteomes" id="UP000728032">
    <property type="component" value="Unassembled WGS sequence"/>
</dbReference>
<dbReference type="InterPro" id="IPR027417">
    <property type="entry name" value="P-loop_NTPase"/>
</dbReference>
<dbReference type="InterPro" id="IPR003439">
    <property type="entry name" value="ABC_transporter-like_ATP-bd"/>
</dbReference>
<dbReference type="GO" id="GO:0140359">
    <property type="term" value="F:ABC-type transporter activity"/>
    <property type="evidence" value="ECO:0007669"/>
    <property type="project" value="InterPro"/>
</dbReference>
<dbReference type="GO" id="GO:0005524">
    <property type="term" value="F:ATP binding"/>
    <property type="evidence" value="ECO:0007669"/>
    <property type="project" value="UniProtKB-KW"/>
</dbReference>
<dbReference type="PROSITE" id="PS00211">
    <property type="entry name" value="ABC_TRANSPORTER_1"/>
    <property type="match status" value="1"/>
</dbReference>
<feature type="transmembrane region" description="Helical" evidence="7">
    <location>
        <begin position="307"/>
        <end position="328"/>
    </location>
</feature>
<dbReference type="AlphaFoldDB" id="A0A7R9M8T5"/>
<feature type="transmembrane region" description="Helical" evidence="7">
    <location>
        <begin position="487"/>
        <end position="508"/>
    </location>
</feature>
<dbReference type="InterPro" id="IPR017871">
    <property type="entry name" value="ABC_transporter-like_CS"/>
</dbReference>
<dbReference type="PANTHER" id="PTHR43038">
    <property type="entry name" value="ATP-BINDING CASSETTE, SUB-FAMILY H, MEMBER 1"/>
    <property type="match status" value="1"/>
</dbReference>
<dbReference type="Gene3D" id="3.40.50.300">
    <property type="entry name" value="P-loop containing nucleotide triphosphate hydrolases"/>
    <property type="match status" value="1"/>
</dbReference>
<dbReference type="EMBL" id="CAJPVJ010009107">
    <property type="protein sequence ID" value="CAG2172355.1"/>
    <property type="molecule type" value="Genomic_DNA"/>
</dbReference>
<protein>
    <recommendedName>
        <fullName evidence="8">ABC transporter domain-containing protein</fullName>
    </recommendedName>
</protein>
<evidence type="ECO:0000256" key="2">
    <source>
        <dbReference type="ARBA" id="ARBA00022692"/>
    </source>
</evidence>
<dbReference type="Gene3D" id="3.40.1710.10">
    <property type="entry name" value="abc type-2 transporter like domain"/>
    <property type="match status" value="1"/>
</dbReference>
<feature type="transmembrane region" description="Helical" evidence="7">
    <location>
        <begin position="567"/>
        <end position="588"/>
    </location>
</feature>
<keyword evidence="4" id="KW-0067">ATP-binding</keyword>
<evidence type="ECO:0000313" key="9">
    <source>
        <dbReference type="EMBL" id="CAD7655168.1"/>
    </source>
</evidence>
<name>A0A7R9M8T5_9ACAR</name>
<dbReference type="PANTHER" id="PTHR43038:SF3">
    <property type="entry name" value="ABC TRANSPORTER G FAMILY MEMBER 20 ISOFORM X1"/>
    <property type="match status" value="1"/>
</dbReference>
<dbReference type="CDD" id="cd03230">
    <property type="entry name" value="ABC_DR_subfamily_A"/>
    <property type="match status" value="1"/>
</dbReference>
<evidence type="ECO:0000259" key="8">
    <source>
        <dbReference type="PROSITE" id="PS50893"/>
    </source>
</evidence>